<dbReference type="Proteomes" id="UP000037035">
    <property type="component" value="Unassembled WGS sequence"/>
</dbReference>
<dbReference type="VEuPathDB" id="FungiDB:VP01_129g5"/>
<sequence>MALDTKCHESTDGLSGSITSYKDKVPVGYGVPGGWNSIRPAIPNAQGGQNVFPTGYLSETGATCGSQELRVPAGISIVSSGNIGYFINIPGNKALPLHISISIKLSFPSKSPFPLQLPRLPLTIQPTTQTTFLSSPTPSAPPQQSWVWTYFESKLEKVQCTKRITKSMIEHLSCMHIIDNSKKRDKHQKFITSHLKQKHIECHFELTPNTLKCLIATLIASADLHFSFVKNEAFLTLLKIINPCTSNIICKRQTIAFEVLHLYIGYCKQLKMLLG</sequence>
<name>A0A0L6VPW6_9BASI</name>
<comment type="caution">
    <text evidence="1">The sequence shown here is derived from an EMBL/GenBank/DDBJ whole genome shotgun (WGS) entry which is preliminary data.</text>
</comment>
<accession>A0A0L6VPW6</accession>
<reference evidence="1 2" key="1">
    <citation type="submission" date="2015-08" db="EMBL/GenBank/DDBJ databases">
        <title>Next Generation Sequencing and Analysis of the Genome of Puccinia sorghi L Schw, the Causal Agent of Maize Common Rust.</title>
        <authorList>
            <person name="Rochi L."/>
            <person name="Burguener G."/>
            <person name="Darino M."/>
            <person name="Turjanski A."/>
            <person name="Kreff E."/>
            <person name="Dieguez M.J."/>
            <person name="Sacco F."/>
        </authorList>
    </citation>
    <scope>NUCLEOTIDE SEQUENCE [LARGE SCALE GENOMIC DNA]</scope>
    <source>
        <strain evidence="1 2">RO10H11247</strain>
    </source>
</reference>
<dbReference type="AlphaFoldDB" id="A0A0L6VPW6"/>
<gene>
    <name evidence="1" type="ORF">VP01_129g5</name>
</gene>
<evidence type="ECO:0000313" key="1">
    <source>
        <dbReference type="EMBL" id="KNZ62215.1"/>
    </source>
</evidence>
<protein>
    <submittedName>
        <fullName evidence="1">Uncharacterized protein</fullName>
    </submittedName>
</protein>
<organism evidence="1 2">
    <name type="scientific">Puccinia sorghi</name>
    <dbReference type="NCBI Taxonomy" id="27349"/>
    <lineage>
        <taxon>Eukaryota</taxon>
        <taxon>Fungi</taxon>
        <taxon>Dikarya</taxon>
        <taxon>Basidiomycota</taxon>
        <taxon>Pucciniomycotina</taxon>
        <taxon>Pucciniomycetes</taxon>
        <taxon>Pucciniales</taxon>
        <taxon>Pucciniaceae</taxon>
        <taxon>Puccinia</taxon>
    </lineage>
</organism>
<proteinExistence type="predicted"/>
<keyword evidence="2" id="KW-1185">Reference proteome</keyword>
<dbReference type="STRING" id="27349.A0A0L6VPW6"/>
<evidence type="ECO:0000313" key="2">
    <source>
        <dbReference type="Proteomes" id="UP000037035"/>
    </source>
</evidence>
<dbReference type="EMBL" id="LAVV01003332">
    <property type="protein sequence ID" value="KNZ62215.1"/>
    <property type="molecule type" value="Genomic_DNA"/>
</dbReference>
<dbReference type="OrthoDB" id="3400316at2759"/>